<evidence type="ECO:0000313" key="1">
    <source>
        <dbReference type="EMBL" id="MFD1547112.1"/>
    </source>
</evidence>
<comment type="caution">
    <text evidence="1">The sequence shown here is derived from an EMBL/GenBank/DDBJ whole genome shotgun (WGS) entry which is preliminary data.</text>
</comment>
<dbReference type="RefSeq" id="WP_219532483.1">
    <property type="nucleotide sequence ID" value="NZ_JAHKRM010000014.1"/>
</dbReference>
<name>A0ABW4GX79_9ACTN</name>
<protein>
    <submittedName>
        <fullName evidence="1">DUF1931 family protein</fullName>
    </submittedName>
</protein>
<dbReference type="EMBL" id="JBHUCM010000072">
    <property type="protein sequence ID" value="MFD1547112.1"/>
    <property type="molecule type" value="Genomic_DNA"/>
</dbReference>
<gene>
    <name evidence="1" type="ORF">ACFSJ0_59445</name>
</gene>
<evidence type="ECO:0000313" key="2">
    <source>
        <dbReference type="Proteomes" id="UP001597097"/>
    </source>
</evidence>
<dbReference type="InterPro" id="IPR015207">
    <property type="entry name" value="DUF1931"/>
</dbReference>
<sequence>MPVMAHSRFERFFRTAAGLNVDKNDLKRFNDFVNQKLYDMLVVAEAAAKENRRDIIQPWDLPITKGLQENMHDFRDLDEELELSPILEQLTALPPLDLSLSVDAEARLPAVAGGLSMALARALKIVEPDLKNPSSEHWQRMTRLFGLLL</sequence>
<proteinExistence type="predicted"/>
<dbReference type="Proteomes" id="UP001597097">
    <property type="component" value="Unassembled WGS sequence"/>
</dbReference>
<reference evidence="2" key="1">
    <citation type="journal article" date="2019" name="Int. J. Syst. Evol. Microbiol.">
        <title>The Global Catalogue of Microorganisms (GCM) 10K type strain sequencing project: providing services to taxonomists for standard genome sequencing and annotation.</title>
        <authorList>
            <consortium name="The Broad Institute Genomics Platform"/>
            <consortium name="The Broad Institute Genome Sequencing Center for Infectious Disease"/>
            <person name="Wu L."/>
            <person name="Ma J."/>
        </authorList>
    </citation>
    <scope>NUCLEOTIDE SEQUENCE [LARGE SCALE GENOMIC DNA]</scope>
    <source>
        <strain evidence="2">CGMCC 1.15399</strain>
    </source>
</reference>
<organism evidence="1 2">
    <name type="scientific">Nonomuraea guangzhouensis</name>
    <dbReference type="NCBI Taxonomy" id="1291555"/>
    <lineage>
        <taxon>Bacteria</taxon>
        <taxon>Bacillati</taxon>
        <taxon>Actinomycetota</taxon>
        <taxon>Actinomycetes</taxon>
        <taxon>Streptosporangiales</taxon>
        <taxon>Streptosporangiaceae</taxon>
        <taxon>Nonomuraea</taxon>
    </lineage>
</organism>
<dbReference type="Pfam" id="PF09123">
    <property type="entry name" value="DUF1931"/>
    <property type="match status" value="1"/>
</dbReference>
<dbReference type="CDD" id="cd22923">
    <property type="entry name" value="HFD_Aq328-like_rpt2"/>
    <property type="match status" value="1"/>
</dbReference>
<dbReference type="CDD" id="cd22922">
    <property type="entry name" value="HFD_Aq328-like_rpt1"/>
    <property type="match status" value="1"/>
</dbReference>
<keyword evidence="2" id="KW-1185">Reference proteome</keyword>
<accession>A0ABW4GX79</accession>